<dbReference type="Proteomes" id="UP000008022">
    <property type="component" value="Unassembled WGS sequence"/>
</dbReference>
<feature type="region of interest" description="Disordered" evidence="1">
    <location>
        <begin position="1"/>
        <end position="25"/>
    </location>
</feature>
<feature type="compositionally biased region" description="Basic residues" evidence="1">
    <location>
        <begin position="129"/>
        <end position="159"/>
    </location>
</feature>
<dbReference type="HOGENOM" id="CLU_742677_0_0_1"/>
<feature type="compositionally biased region" description="Low complexity" evidence="1">
    <location>
        <begin position="168"/>
        <end position="185"/>
    </location>
</feature>
<keyword evidence="3" id="KW-1185">Reference proteome</keyword>
<proteinExistence type="predicted"/>
<feature type="compositionally biased region" description="Low complexity" evidence="1">
    <location>
        <begin position="116"/>
        <end position="128"/>
    </location>
</feature>
<name>A0A0E0NN37_ORYRU</name>
<feature type="region of interest" description="Disordered" evidence="1">
    <location>
        <begin position="116"/>
        <end position="192"/>
    </location>
</feature>
<dbReference type="EnsemblPlants" id="ORUFI02G39490.1">
    <property type="protein sequence ID" value="ORUFI02G39490.1"/>
    <property type="gene ID" value="ORUFI02G39490"/>
</dbReference>
<evidence type="ECO:0000313" key="3">
    <source>
        <dbReference type="Proteomes" id="UP000008022"/>
    </source>
</evidence>
<dbReference type="Gramene" id="ORUFI02G39490.1">
    <property type="protein sequence ID" value="ORUFI02G39490.1"/>
    <property type="gene ID" value="ORUFI02G39490"/>
</dbReference>
<protein>
    <submittedName>
        <fullName evidence="2">Uncharacterized protein</fullName>
    </submittedName>
</protein>
<dbReference type="AlphaFoldDB" id="A0A0E0NN37"/>
<organism evidence="2 3">
    <name type="scientific">Oryza rufipogon</name>
    <name type="common">Brownbeard rice</name>
    <name type="synonym">Asian wild rice</name>
    <dbReference type="NCBI Taxonomy" id="4529"/>
    <lineage>
        <taxon>Eukaryota</taxon>
        <taxon>Viridiplantae</taxon>
        <taxon>Streptophyta</taxon>
        <taxon>Embryophyta</taxon>
        <taxon>Tracheophyta</taxon>
        <taxon>Spermatophyta</taxon>
        <taxon>Magnoliopsida</taxon>
        <taxon>Liliopsida</taxon>
        <taxon>Poales</taxon>
        <taxon>Poaceae</taxon>
        <taxon>BOP clade</taxon>
        <taxon>Oryzoideae</taxon>
        <taxon>Oryzeae</taxon>
        <taxon>Oryzinae</taxon>
        <taxon>Oryza</taxon>
    </lineage>
</organism>
<accession>A0A0E0NN37</accession>
<reference evidence="3" key="1">
    <citation type="submission" date="2013-06" db="EMBL/GenBank/DDBJ databases">
        <authorList>
            <person name="Zhao Q."/>
        </authorList>
    </citation>
    <scope>NUCLEOTIDE SEQUENCE</scope>
    <source>
        <strain evidence="3">cv. W1943</strain>
    </source>
</reference>
<reference evidence="2" key="2">
    <citation type="submission" date="2015-06" db="UniProtKB">
        <authorList>
            <consortium name="EnsemblPlants"/>
        </authorList>
    </citation>
    <scope>IDENTIFICATION</scope>
</reference>
<sequence>MAAAAGRKASWGLGNGDGRRSSCSPKAQLAKLHTAHKLQLGLSTSRPQLGLMNLFFIVDRPLRKEACPDSVGGVEAFEDVEQDIIRKLGQRRLFLSCIYKDEEAWASALPGGVSATAARRRSPTAVARRGGRWRRRDRTQRGGPARRRCGKGTARRTAARTRQDAARTRTAAARQDAARRSTAAAVPDGGSMAMVGDEVHRRRRQRPIAMGTAAALLPSSFTSITALWMTWLTNNGKPEPSSSTITDRLVSYGENGSRSPSCPRTPTTLSAKDTLNLGTMNSPTRTDSDEVLVQEPGRYAIFSTMPRSPSRASGRKMTMAYCVRSSAAAAALALVTEIRRAVVELEHLEPVMHGDVLFGLWSCSTTCTPASRR</sequence>
<evidence type="ECO:0000256" key="1">
    <source>
        <dbReference type="SAM" id="MobiDB-lite"/>
    </source>
</evidence>
<evidence type="ECO:0000313" key="2">
    <source>
        <dbReference type="EnsemblPlants" id="ORUFI02G39490.1"/>
    </source>
</evidence>